<evidence type="ECO:0000313" key="2">
    <source>
        <dbReference type="EMBL" id="TEW69425.1"/>
    </source>
</evidence>
<gene>
    <name evidence="2" type="ORF">E2R65_04450</name>
    <name evidence="1" type="ORF">GGR35_000096</name>
</gene>
<reference evidence="1 4" key="3">
    <citation type="submission" date="2020-08" db="EMBL/GenBank/DDBJ databases">
        <title>Genomic Encyclopedia of Type Strains, Phase IV (KMG-IV): sequencing the most valuable type-strain genomes for metagenomic binning, comparative biology and taxonomic classification.</title>
        <authorList>
            <person name="Goeker M."/>
        </authorList>
    </citation>
    <scope>NUCLEOTIDE SEQUENCE [LARGE SCALE GENOMIC DNA]</scope>
    <source>
        <strain evidence="1 4">DSM 100995</strain>
    </source>
</reference>
<evidence type="ECO:0000313" key="4">
    <source>
        <dbReference type="Proteomes" id="UP000583101"/>
    </source>
</evidence>
<keyword evidence="4" id="KW-1185">Reference proteome</keyword>
<evidence type="ECO:0000313" key="1">
    <source>
        <dbReference type="EMBL" id="MBB3967510.1"/>
    </source>
</evidence>
<dbReference type="EMBL" id="SNQG01000001">
    <property type="protein sequence ID" value="TEW69425.1"/>
    <property type="molecule type" value="Genomic_DNA"/>
</dbReference>
<dbReference type="EMBL" id="JACIEG010000001">
    <property type="protein sequence ID" value="MBB3967510.1"/>
    <property type="molecule type" value="Genomic_DNA"/>
</dbReference>
<reference evidence="2" key="2">
    <citation type="submission" date="2019-03" db="EMBL/GenBank/DDBJ databases">
        <authorList>
            <person name="Yan Y.-Q."/>
            <person name="Du Z.-J."/>
        </authorList>
    </citation>
    <scope>NUCLEOTIDE SEQUENCE</scope>
    <source>
        <strain evidence="2">PP-F2FG21</strain>
    </source>
</reference>
<dbReference type="OrthoDB" id="8445713at2"/>
<comment type="caution">
    <text evidence="2">The sequence shown here is derived from an EMBL/GenBank/DDBJ whole genome shotgun (WGS) entry which is preliminary data.</text>
</comment>
<organism evidence="2 3">
    <name type="scientific">Mucilaginibacter phyllosphaerae</name>
    <dbReference type="NCBI Taxonomy" id="1812349"/>
    <lineage>
        <taxon>Bacteria</taxon>
        <taxon>Pseudomonadati</taxon>
        <taxon>Bacteroidota</taxon>
        <taxon>Sphingobacteriia</taxon>
        <taxon>Sphingobacteriales</taxon>
        <taxon>Sphingobacteriaceae</taxon>
        <taxon>Mucilaginibacter</taxon>
    </lineage>
</organism>
<proteinExistence type="predicted"/>
<evidence type="ECO:0000313" key="3">
    <source>
        <dbReference type="Proteomes" id="UP000297248"/>
    </source>
</evidence>
<reference evidence="2 3" key="1">
    <citation type="journal article" date="2016" name="Int. J. Syst. Evol. Microbiol.">
        <title>Proposal of Mucilaginibacter phyllosphaerae sp. nov. isolated from the phyllosphere of Galium album.</title>
        <authorList>
            <person name="Aydogan E.L."/>
            <person name="Busse H.J."/>
            <person name="Moser G."/>
            <person name="Muller C."/>
            <person name="Kampfer P."/>
            <person name="Glaeser S.P."/>
        </authorList>
    </citation>
    <scope>NUCLEOTIDE SEQUENCE [LARGE SCALE GENOMIC DNA]</scope>
    <source>
        <strain evidence="2 3">PP-F2FG21</strain>
    </source>
</reference>
<dbReference type="AlphaFoldDB" id="A0A4Y8AM61"/>
<dbReference type="Proteomes" id="UP000583101">
    <property type="component" value="Unassembled WGS sequence"/>
</dbReference>
<dbReference type="RefSeq" id="WP_134335255.1">
    <property type="nucleotide sequence ID" value="NZ_BMCZ01000007.1"/>
</dbReference>
<dbReference type="Proteomes" id="UP000297248">
    <property type="component" value="Unassembled WGS sequence"/>
</dbReference>
<protein>
    <submittedName>
        <fullName evidence="2">Uncharacterized protein</fullName>
    </submittedName>
</protein>
<accession>A0A4Y8AM61</accession>
<name>A0A4Y8AM61_9SPHI</name>
<sequence>MNKAFNSIASPYGLSYDDAADIVAAYEVVNWMIANQAANPQKLPYWLYVTRLRQVYLKTGLSMLMRATGLCWAKS</sequence>